<comment type="similarity">
    <text evidence="1">Belongs to the AAA ATPase family.</text>
</comment>
<keyword evidence="7" id="KW-1185">Reference proteome</keyword>
<feature type="region of interest" description="Disordered" evidence="4">
    <location>
        <begin position="35"/>
        <end position="97"/>
    </location>
</feature>
<keyword evidence="3" id="KW-0067">ATP-binding</keyword>
<dbReference type="eggNOG" id="COG0464">
    <property type="taxonomic scope" value="Bacteria"/>
</dbReference>
<gene>
    <name evidence="6" type="ORF">PPSIR1_25241</name>
</gene>
<comment type="caution">
    <text evidence="6">The sequence shown here is derived from an EMBL/GenBank/DDBJ whole genome shotgun (WGS) entry which is preliminary data.</text>
</comment>
<protein>
    <submittedName>
        <fullName evidence="6">AAA superfamily ATPase</fullName>
    </submittedName>
</protein>
<evidence type="ECO:0000256" key="3">
    <source>
        <dbReference type="ARBA" id="ARBA00022840"/>
    </source>
</evidence>
<evidence type="ECO:0000256" key="4">
    <source>
        <dbReference type="SAM" id="MobiDB-lite"/>
    </source>
</evidence>
<dbReference type="GO" id="GO:0005524">
    <property type="term" value="F:ATP binding"/>
    <property type="evidence" value="ECO:0007669"/>
    <property type="project" value="UniProtKB-KW"/>
</dbReference>
<accession>A6GDZ6</accession>
<evidence type="ECO:0000313" key="6">
    <source>
        <dbReference type="EMBL" id="EDM75945.1"/>
    </source>
</evidence>
<dbReference type="OrthoDB" id="9802352at2"/>
<evidence type="ECO:0000313" key="7">
    <source>
        <dbReference type="Proteomes" id="UP000005801"/>
    </source>
</evidence>
<feature type="compositionally biased region" description="Pro residues" evidence="4">
    <location>
        <begin position="84"/>
        <end position="97"/>
    </location>
</feature>
<sequence>MDPRVALNAAAIAAELDWLSVVLDLRLRHYFGAVGEAAPSEPEAPEDTEAAPSEGETPEGPAPEDTETAPSEGEAASNEAAPKPGLPSPLSVAPPPVDNESDYAAMVRALELDVPERLALALALAAELRPQALDVFAIKNSATGRRFTEFGGVNSGPSERFVPTGETLAFVLDGGELLGRIYVVDLLGPDHAFARNELLTIDLGERPPPLLQAPMRVPADTLGLLTRGQVPPPRLSMDFPARRLETPLSWDDLVLHPVTRRQVDGVMTWLDHGETLLYDWGMVRKLRPGLRVLFHGPPGTGKSMTAALLGASTGREVYRIDLSMIVSKYIGETEKNLARVFDRAERRGWILFFDEADALFGKRGETKDSHDRYANQEVAYLLQRIESFDGVTILASNLPENLDDAFTRRFESVIYFPTPRPEERLSLWRKAFPERAPVEGVDFHAIAREYELSGGAIMNVVRQVCLESIAGDGQVIDEARMRKAIRRELKKEGKGL</sequence>
<dbReference type="SMART" id="SM00382">
    <property type="entry name" value="AAA"/>
    <property type="match status" value="1"/>
</dbReference>
<dbReference type="Pfam" id="PF00004">
    <property type="entry name" value="AAA"/>
    <property type="match status" value="1"/>
</dbReference>
<dbReference type="InterPro" id="IPR003593">
    <property type="entry name" value="AAA+_ATPase"/>
</dbReference>
<dbReference type="InterPro" id="IPR050221">
    <property type="entry name" value="26S_Proteasome_ATPase"/>
</dbReference>
<dbReference type="CDD" id="cd19481">
    <property type="entry name" value="RecA-like_protease"/>
    <property type="match status" value="1"/>
</dbReference>
<evidence type="ECO:0000259" key="5">
    <source>
        <dbReference type="SMART" id="SM00382"/>
    </source>
</evidence>
<dbReference type="AlphaFoldDB" id="A6GDZ6"/>
<dbReference type="Proteomes" id="UP000005801">
    <property type="component" value="Unassembled WGS sequence"/>
</dbReference>
<name>A6GDZ6_9BACT</name>
<proteinExistence type="inferred from homology"/>
<dbReference type="SUPFAM" id="SSF52540">
    <property type="entry name" value="P-loop containing nucleoside triphosphate hydrolases"/>
    <property type="match status" value="1"/>
</dbReference>
<keyword evidence="2" id="KW-0547">Nucleotide-binding</keyword>
<reference evidence="6 7" key="1">
    <citation type="submission" date="2007-06" db="EMBL/GenBank/DDBJ databases">
        <authorList>
            <person name="Shimkets L."/>
            <person name="Ferriera S."/>
            <person name="Johnson J."/>
            <person name="Kravitz S."/>
            <person name="Beeson K."/>
            <person name="Sutton G."/>
            <person name="Rogers Y.-H."/>
            <person name="Friedman R."/>
            <person name="Frazier M."/>
            <person name="Venter J.C."/>
        </authorList>
    </citation>
    <scope>NUCLEOTIDE SEQUENCE [LARGE SCALE GENOMIC DNA]</scope>
    <source>
        <strain evidence="6 7">SIR-1</strain>
    </source>
</reference>
<dbReference type="EMBL" id="ABCS01000077">
    <property type="protein sequence ID" value="EDM75945.1"/>
    <property type="molecule type" value="Genomic_DNA"/>
</dbReference>
<dbReference type="PANTHER" id="PTHR23073">
    <property type="entry name" value="26S PROTEASOME REGULATORY SUBUNIT"/>
    <property type="match status" value="1"/>
</dbReference>
<evidence type="ECO:0000256" key="1">
    <source>
        <dbReference type="ARBA" id="ARBA00006914"/>
    </source>
</evidence>
<dbReference type="RefSeq" id="WP_006974936.1">
    <property type="nucleotide sequence ID" value="NZ_ABCS01000077.1"/>
</dbReference>
<evidence type="ECO:0000256" key="2">
    <source>
        <dbReference type="ARBA" id="ARBA00022741"/>
    </source>
</evidence>
<dbReference type="InterPro" id="IPR027417">
    <property type="entry name" value="P-loop_NTPase"/>
</dbReference>
<dbReference type="Gene3D" id="3.40.50.300">
    <property type="entry name" value="P-loop containing nucleotide triphosphate hydrolases"/>
    <property type="match status" value="1"/>
</dbReference>
<dbReference type="InterPro" id="IPR003959">
    <property type="entry name" value="ATPase_AAA_core"/>
</dbReference>
<organism evidence="6 7">
    <name type="scientific">Plesiocystis pacifica SIR-1</name>
    <dbReference type="NCBI Taxonomy" id="391625"/>
    <lineage>
        <taxon>Bacteria</taxon>
        <taxon>Pseudomonadati</taxon>
        <taxon>Myxococcota</taxon>
        <taxon>Polyangia</taxon>
        <taxon>Nannocystales</taxon>
        <taxon>Nannocystaceae</taxon>
        <taxon>Plesiocystis</taxon>
    </lineage>
</organism>
<feature type="domain" description="AAA+ ATPase" evidence="5">
    <location>
        <begin position="288"/>
        <end position="420"/>
    </location>
</feature>
<dbReference type="GO" id="GO:0016887">
    <property type="term" value="F:ATP hydrolysis activity"/>
    <property type="evidence" value="ECO:0007669"/>
    <property type="project" value="InterPro"/>
</dbReference>
<dbReference type="STRING" id="391625.PPSIR1_25241"/>